<dbReference type="GeneID" id="70185509"/>
<sequence length="158" mass="17493">MGITEIPRVDNKESRLNGGISIWLGKILLGEAHRLSNEAQRLETPSWPKVSPRQVAALQQRLNLPTGSMPCQSVLIREFFSSTMSYTFRTQSAKLPVCNRNLVKMARFVSSSNRIAEDSTPSREAVLSASIILYDFAQNQAAVCAEDLQGLTALKNKL</sequence>
<proteinExistence type="predicted"/>
<dbReference type="RefSeq" id="XP_046004597.1">
    <property type="nucleotide sequence ID" value="XM_046155963.1"/>
</dbReference>
<evidence type="ECO:0000313" key="3">
    <source>
        <dbReference type="Proteomes" id="UP000756346"/>
    </source>
</evidence>
<comment type="caution">
    <text evidence="2">The sequence shown here is derived from an EMBL/GenBank/DDBJ whole genome shotgun (WGS) entry which is preliminary data.</text>
</comment>
<dbReference type="EMBL" id="JAGTJQ010000015">
    <property type="protein sequence ID" value="KAH7012221.1"/>
    <property type="molecule type" value="Genomic_DNA"/>
</dbReference>
<name>A0A9P8XR13_9PEZI</name>
<keyword evidence="3" id="KW-1185">Reference proteome</keyword>
<gene>
    <name evidence="2" type="ORF">B0I36DRAFT_340704</name>
    <name evidence="1" type="ORF">B0I36DRAFT_342964</name>
</gene>
<dbReference type="Proteomes" id="UP000756346">
    <property type="component" value="Unassembled WGS sequence"/>
</dbReference>
<dbReference type="AlphaFoldDB" id="A0A9P8XR13"/>
<evidence type="ECO:0000313" key="1">
    <source>
        <dbReference type="EMBL" id="KAH7009128.1"/>
    </source>
</evidence>
<evidence type="ECO:0000313" key="2">
    <source>
        <dbReference type="EMBL" id="KAH7012221.1"/>
    </source>
</evidence>
<protein>
    <submittedName>
        <fullName evidence="2">Uncharacterized protein</fullName>
    </submittedName>
</protein>
<organism evidence="2 3">
    <name type="scientific">Microdochium trichocladiopsis</name>
    <dbReference type="NCBI Taxonomy" id="1682393"/>
    <lineage>
        <taxon>Eukaryota</taxon>
        <taxon>Fungi</taxon>
        <taxon>Dikarya</taxon>
        <taxon>Ascomycota</taxon>
        <taxon>Pezizomycotina</taxon>
        <taxon>Sordariomycetes</taxon>
        <taxon>Xylariomycetidae</taxon>
        <taxon>Xylariales</taxon>
        <taxon>Microdochiaceae</taxon>
        <taxon>Microdochium</taxon>
    </lineage>
</organism>
<reference evidence="2" key="1">
    <citation type="journal article" date="2021" name="Nat. Commun.">
        <title>Genetic determinants of endophytism in the Arabidopsis root mycobiome.</title>
        <authorList>
            <person name="Mesny F."/>
            <person name="Miyauchi S."/>
            <person name="Thiergart T."/>
            <person name="Pickel B."/>
            <person name="Atanasova L."/>
            <person name="Karlsson M."/>
            <person name="Huettel B."/>
            <person name="Barry K.W."/>
            <person name="Haridas S."/>
            <person name="Chen C."/>
            <person name="Bauer D."/>
            <person name="Andreopoulos W."/>
            <person name="Pangilinan J."/>
            <person name="LaButti K."/>
            <person name="Riley R."/>
            <person name="Lipzen A."/>
            <person name="Clum A."/>
            <person name="Drula E."/>
            <person name="Henrissat B."/>
            <person name="Kohler A."/>
            <person name="Grigoriev I.V."/>
            <person name="Martin F.M."/>
            <person name="Hacquard S."/>
        </authorList>
    </citation>
    <scope>NUCLEOTIDE SEQUENCE</scope>
    <source>
        <strain evidence="2">MPI-CAGE-CH-0230</strain>
    </source>
</reference>
<accession>A0A9P8XR13</accession>
<dbReference type="EMBL" id="JAGTJQ010000020">
    <property type="protein sequence ID" value="KAH7009128.1"/>
    <property type="molecule type" value="Genomic_DNA"/>
</dbReference>